<gene>
    <name evidence="1" type="ORF">HKX69_05985</name>
</gene>
<dbReference type="EMBL" id="CP053189">
    <property type="protein sequence ID" value="QJS09122.1"/>
    <property type="molecule type" value="Genomic_DNA"/>
</dbReference>
<dbReference type="Proteomes" id="UP000502641">
    <property type="component" value="Chromosome"/>
</dbReference>
<dbReference type="RefSeq" id="WP_171151296.1">
    <property type="nucleotide sequence ID" value="NZ_CP053189.1"/>
</dbReference>
<evidence type="ECO:0000313" key="2">
    <source>
        <dbReference type="Proteomes" id="UP000502641"/>
    </source>
</evidence>
<dbReference type="KEGG" id="sarg:HKX69_05985"/>
<accession>A0A6M4PDP2</accession>
<dbReference type="AlphaFoldDB" id="A0A6M4PDP2"/>
<keyword evidence="2" id="KW-1185">Reference proteome</keyword>
<name>A0A6M4PDP2_9ACTN</name>
<evidence type="ECO:0000313" key="1">
    <source>
        <dbReference type="EMBL" id="QJS09122.1"/>
    </source>
</evidence>
<proteinExistence type="predicted"/>
<reference evidence="1 2" key="1">
    <citation type="submission" date="2020-05" db="EMBL/GenBank/DDBJ databases">
        <authorList>
            <person name="Li K."/>
        </authorList>
    </citation>
    <scope>NUCLEOTIDE SEQUENCE [LARGE SCALE GENOMIC DNA]</scope>
    <source>
        <strain evidence="2">jing01</strain>
    </source>
</reference>
<organism evidence="1 2">
    <name type="scientific">Streptomyces argyrophylli</name>
    <dbReference type="NCBI Taxonomy" id="2726118"/>
    <lineage>
        <taxon>Bacteria</taxon>
        <taxon>Bacillati</taxon>
        <taxon>Actinomycetota</taxon>
        <taxon>Actinomycetes</taxon>
        <taxon>Kitasatosporales</taxon>
        <taxon>Streptomycetaceae</taxon>
        <taxon>Streptomyces</taxon>
    </lineage>
</organism>
<protein>
    <submittedName>
        <fullName evidence="1">Uncharacterized protein</fullName>
    </submittedName>
</protein>
<sequence>MQDRNEPCWLCKRETRKTLYGYMCWECQETRHIWEAHVAAIVAADYERKAAAYDGMCQSCALVRVKGDFECETCRI</sequence>